<dbReference type="SUPFAM" id="SSF53795">
    <property type="entry name" value="PEP carboxykinase-like"/>
    <property type="match status" value="1"/>
</dbReference>
<sequence length="146" mass="15558">MPSHPDLSKLTLLHATTIALDDRAVLIRGASGSGKSGLALQLLAYGAGLVADDRTHVWVQDGHVMADVPQTISGQIEARGVGVLKAPPTGPRRVKLVVDLDLTETERLPPMRETHLLDVAVPLVGKTGFAHFPAAILLYLRHGRLA</sequence>
<keyword evidence="3" id="KW-1185">Reference proteome</keyword>
<gene>
    <name evidence="2" type="ORF">RZS32_010820</name>
</gene>
<dbReference type="Pfam" id="PF07475">
    <property type="entry name" value="Hpr_kinase_C"/>
    <property type="match status" value="1"/>
</dbReference>
<dbReference type="GO" id="GO:0016301">
    <property type="term" value="F:kinase activity"/>
    <property type="evidence" value="ECO:0007669"/>
    <property type="project" value="UniProtKB-KW"/>
</dbReference>
<evidence type="ECO:0000259" key="1">
    <source>
        <dbReference type="Pfam" id="PF07475"/>
    </source>
</evidence>
<dbReference type="Gene3D" id="3.40.50.300">
    <property type="entry name" value="P-loop containing nucleotide triphosphate hydrolases"/>
    <property type="match status" value="1"/>
</dbReference>
<dbReference type="Proteomes" id="UP001281305">
    <property type="component" value="Chromosome"/>
</dbReference>
<evidence type="ECO:0000313" key="2">
    <source>
        <dbReference type="EMBL" id="WYK16920.1"/>
    </source>
</evidence>
<proteinExistence type="predicted"/>
<reference evidence="2 3" key="1">
    <citation type="submission" date="2024-02" db="EMBL/GenBank/DDBJ databases">
        <title>Roseovarius strain W115 nov., isolated from a marine algae.</title>
        <authorList>
            <person name="Lee M.W."/>
            <person name="Lee J.K."/>
            <person name="Kim J.M."/>
            <person name="Choi D.G."/>
            <person name="Baek J.H."/>
            <person name="Bayburt H."/>
            <person name="Jung J.J."/>
            <person name="Han D.M."/>
            <person name="Jeon C.O."/>
        </authorList>
    </citation>
    <scope>NUCLEOTIDE SEQUENCE [LARGE SCALE GENOMIC DNA]</scope>
    <source>
        <strain evidence="2 3">W115</strain>
    </source>
</reference>
<feature type="domain" description="HPr kinase/phosphorylase C-terminal" evidence="1">
    <location>
        <begin position="7"/>
        <end position="85"/>
    </location>
</feature>
<dbReference type="InterPro" id="IPR011104">
    <property type="entry name" value="Hpr_kin/Pase_C"/>
</dbReference>
<accession>A0ABZ2TCT3</accession>
<evidence type="ECO:0000313" key="3">
    <source>
        <dbReference type="Proteomes" id="UP001281305"/>
    </source>
</evidence>
<dbReference type="InterPro" id="IPR027417">
    <property type="entry name" value="P-loop_NTPase"/>
</dbReference>
<keyword evidence="2" id="KW-0808">Transferase</keyword>
<keyword evidence="2" id="KW-0418">Kinase</keyword>
<organism evidence="2 3">
    <name type="scientific">Roseovarius rhodophyticola</name>
    <dbReference type="NCBI Taxonomy" id="3080827"/>
    <lineage>
        <taxon>Bacteria</taxon>
        <taxon>Pseudomonadati</taxon>
        <taxon>Pseudomonadota</taxon>
        <taxon>Alphaproteobacteria</taxon>
        <taxon>Rhodobacterales</taxon>
        <taxon>Roseobacteraceae</taxon>
        <taxon>Roseovarius</taxon>
    </lineage>
</organism>
<protein>
    <submittedName>
        <fullName evidence="2">Serine kinase</fullName>
    </submittedName>
</protein>
<dbReference type="EMBL" id="CP146606">
    <property type="protein sequence ID" value="WYK16920.1"/>
    <property type="molecule type" value="Genomic_DNA"/>
</dbReference>
<name>A0ABZ2TCT3_9RHOB</name>
<dbReference type="RefSeq" id="WP_317056990.1">
    <property type="nucleotide sequence ID" value="NZ_CP146606.1"/>
</dbReference>